<organism evidence="3 4">
    <name type="scientific">Gelidibacter sediminis</name>
    <dbReference type="NCBI Taxonomy" id="1608710"/>
    <lineage>
        <taxon>Bacteria</taxon>
        <taxon>Pseudomonadati</taxon>
        <taxon>Bacteroidota</taxon>
        <taxon>Flavobacteriia</taxon>
        <taxon>Flavobacteriales</taxon>
        <taxon>Flavobacteriaceae</taxon>
        <taxon>Gelidibacter</taxon>
    </lineage>
</organism>
<keyword evidence="4" id="KW-1185">Reference proteome</keyword>
<evidence type="ECO:0000256" key="1">
    <source>
        <dbReference type="ARBA" id="ARBA00010835"/>
    </source>
</evidence>
<dbReference type="EMBL" id="SOBW01000007">
    <property type="protein sequence ID" value="TDU43168.1"/>
    <property type="molecule type" value="Genomic_DNA"/>
</dbReference>
<dbReference type="InterPro" id="IPR000352">
    <property type="entry name" value="Pep_chain_release_fac_I"/>
</dbReference>
<dbReference type="RefSeq" id="WP_133756652.1">
    <property type="nucleotide sequence ID" value="NZ_SOBW01000007.1"/>
</dbReference>
<feature type="domain" description="Prokaryotic-type class I peptide chain release factors" evidence="2">
    <location>
        <begin position="16"/>
        <end position="32"/>
    </location>
</feature>
<dbReference type="PROSITE" id="PS00745">
    <property type="entry name" value="RF_PROK_I"/>
    <property type="match status" value="1"/>
</dbReference>
<dbReference type="OrthoDB" id="9815709at2"/>
<proteinExistence type="inferred from homology"/>
<name>A0A4R7Q6N5_9FLAO</name>
<dbReference type="Gene3D" id="3.30.160.20">
    <property type="match status" value="1"/>
</dbReference>
<accession>A0A4R7Q6N5</accession>
<dbReference type="GO" id="GO:0004045">
    <property type="term" value="F:peptidyl-tRNA hydrolase activity"/>
    <property type="evidence" value="ECO:0007669"/>
    <property type="project" value="TreeGrafter"/>
</dbReference>
<dbReference type="AlphaFoldDB" id="A0A4R7Q6N5"/>
<evidence type="ECO:0000313" key="4">
    <source>
        <dbReference type="Proteomes" id="UP000294689"/>
    </source>
</evidence>
<protein>
    <submittedName>
        <fullName evidence="3">Ribosome-associated protein</fullName>
    </submittedName>
</protein>
<dbReference type="PANTHER" id="PTHR47814:SF1">
    <property type="entry name" value="PEPTIDYL-TRNA HYDROLASE ARFB"/>
    <property type="match status" value="1"/>
</dbReference>
<dbReference type="Pfam" id="PF00472">
    <property type="entry name" value="RF-1"/>
    <property type="match status" value="1"/>
</dbReference>
<reference evidence="3 4" key="1">
    <citation type="submission" date="2019-03" db="EMBL/GenBank/DDBJ databases">
        <title>Genomic Encyclopedia of Archaeal and Bacterial Type Strains, Phase II (KMG-II): from individual species to whole genera.</title>
        <authorList>
            <person name="Goeker M."/>
        </authorList>
    </citation>
    <scope>NUCLEOTIDE SEQUENCE [LARGE SCALE GENOMIC DNA]</scope>
    <source>
        <strain evidence="3 4">DSM 28135</strain>
    </source>
</reference>
<sequence>MNKDILQSELQFKAVRSSGAGGQNVNKVASKVELIFNLENSMGLTDEEKLLLNKTIANRLTKENTLVLQCDERRSQHKNKELVIQRFFELIRQGLVIPKKRIPTKTPKSVIKKRLKLKRKISDKKSNRRPPEIE</sequence>
<comment type="similarity">
    <text evidence="1">Belongs to the prokaryotic/mitochondrial release factor family.</text>
</comment>
<gene>
    <name evidence="3" type="ORF">BXY82_0575</name>
</gene>
<dbReference type="GO" id="GO:0003747">
    <property type="term" value="F:translation release factor activity"/>
    <property type="evidence" value="ECO:0007669"/>
    <property type="project" value="InterPro"/>
</dbReference>
<dbReference type="PANTHER" id="PTHR47814">
    <property type="entry name" value="PEPTIDYL-TRNA HYDROLASE ARFB"/>
    <property type="match status" value="1"/>
</dbReference>
<dbReference type="GO" id="GO:0072344">
    <property type="term" value="P:rescue of stalled ribosome"/>
    <property type="evidence" value="ECO:0007669"/>
    <property type="project" value="TreeGrafter"/>
</dbReference>
<evidence type="ECO:0000313" key="3">
    <source>
        <dbReference type="EMBL" id="TDU43168.1"/>
    </source>
</evidence>
<evidence type="ECO:0000259" key="2">
    <source>
        <dbReference type="PROSITE" id="PS00745"/>
    </source>
</evidence>
<comment type="caution">
    <text evidence="3">The sequence shown here is derived from an EMBL/GenBank/DDBJ whole genome shotgun (WGS) entry which is preliminary data.</text>
</comment>
<dbReference type="NCBIfam" id="NF006718">
    <property type="entry name" value="PRK09256.1"/>
    <property type="match status" value="1"/>
</dbReference>
<dbReference type="InterPro" id="IPR045853">
    <property type="entry name" value="Pep_chain_release_fac_I_sf"/>
</dbReference>
<dbReference type="Proteomes" id="UP000294689">
    <property type="component" value="Unassembled WGS sequence"/>
</dbReference>
<dbReference type="SUPFAM" id="SSF75620">
    <property type="entry name" value="Release factor"/>
    <property type="match status" value="1"/>
</dbReference>
<dbReference type="GO" id="GO:0043022">
    <property type="term" value="F:ribosome binding"/>
    <property type="evidence" value="ECO:0007669"/>
    <property type="project" value="TreeGrafter"/>
</dbReference>